<protein>
    <submittedName>
        <fullName evidence="1">Uncharacterized protein</fullName>
    </submittedName>
</protein>
<accession>A0A9X5E893</accession>
<dbReference type="EMBL" id="JTJC03000007">
    <property type="protein sequence ID" value="NHC37175.1"/>
    <property type="molecule type" value="Genomic_DNA"/>
</dbReference>
<sequence>MWENSDAIARNFGVKPARTGIVGASLLKIYVRSRIILELNPPVQES</sequence>
<reference evidence="1 2" key="1">
    <citation type="journal article" date="2015" name="Genome Announc.">
        <title>Draft Genome Sequence of the Terrestrial Cyanobacterium Scytonema millei VB511283, Isolated from Eastern India.</title>
        <authorList>
            <person name="Sen D."/>
            <person name="Chandrababunaidu M.M."/>
            <person name="Singh D."/>
            <person name="Sanghi N."/>
            <person name="Ghorai A."/>
            <person name="Mishra G.P."/>
            <person name="Madduluri M."/>
            <person name="Adhikary S.P."/>
            <person name="Tripathy S."/>
        </authorList>
    </citation>
    <scope>NUCLEOTIDE SEQUENCE [LARGE SCALE GENOMIC DNA]</scope>
    <source>
        <strain evidence="1 2">VB511283</strain>
    </source>
</reference>
<proteinExistence type="predicted"/>
<evidence type="ECO:0000313" key="2">
    <source>
        <dbReference type="Proteomes" id="UP000031532"/>
    </source>
</evidence>
<dbReference type="RefSeq" id="WP_165587759.1">
    <property type="nucleotide sequence ID" value="NZ_JTJC03000007.1"/>
</dbReference>
<organism evidence="1 2">
    <name type="scientific">Scytonema millei VB511283</name>
    <dbReference type="NCBI Taxonomy" id="1245923"/>
    <lineage>
        <taxon>Bacteria</taxon>
        <taxon>Bacillati</taxon>
        <taxon>Cyanobacteriota</taxon>
        <taxon>Cyanophyceae</taxon>
        <taxon>Nostocales</taxon>
        <taxon>Scytonemataceae</taxon>
        <taxon>Scytonema</taxon>
    </lineage>
</organism>
<gene>
    <name evidence="1" type="ORF">QH73_0021480</name>
</gene>
<dbReference type="Proteomes" id="UP000031532">
    <property type="component" value="Unassembled WGS sequence"/>
</dbReference>
<name>A0A9X5E893_9CYAN</name>
<keyword evidence="2" id="KW-1185">Reference proteome</keyword>
<dbReference type="AlphaFoldDB" id="A0A9X5E893"/>
<evidence type="ECO:0000313" key="1">
    <source>
        <dbReference type="EMBL" id="NHC37175.1"/>
    </source>
</evidence>
<comment type="caution">
    <text evidence="1">The sequence shown here is derived from an EMBL/GenBank/DDBJ whole genome shotgun (WGS) entry which is preliminary data.</text>
</comment>